<proteinExistence type="predicted"/>
<dbReference type="Proteomes" id="UP001281761">
    <property type="component" value="Unassembled WGS sequence"/>
</dbReference>
<name>A0ABQ9XBN5_9EUKA</name>
<organism evidence="2 3">
    <name type="scientific">Blattamonas nauphoetae</name>
    <dbReference type="NCBI Taxonomy" id="2049346"/>
    <lineage>
        <taxon>Eukaryota</taxon>
        <taxon>Metamonada</taxon>
        <taxon>Preaxostyla</taxon>
        <taxon>Oxymonadida</taxon>
        <taxon>Blattamonas</taxon>
    </lineage>
</organism>
<gene>
    <name evidence="2" type="ORF">BLNAU_17387</name>
</gene>
<accession>A0ABQ9XBN5</accession>
<comment type="caution">
    <text evidence="2">The sequence shown here is derived from an EMBL/GenBank/DDBJ whole genome shotgun (WGS) entry which is preliminary data.</text>
</comment>
<dbReference type="EMBL" id="JARBJD010000194">
    <property type="protein sequence ID" value="KAK2947635.1"/>
    <property type="molecule type" value="Genomic_DNA"/>
</dbReference>
<sequence length="204" mass="22861">MMPPHDNGLQNCDLSPHALSGPIVSSRIPYFPFNSSPSSDTKTLKLILRLLRWICPILKRKTFLHIYTPRGQQRRSFSSELTSHWQIVFNFGFEPSSPSSSPIPLPSLRSPTCLGGEKEQGRHDDKQRVSKYALAAVNRAGLVAFHSVAAFDDLSYILVRYVRTPERHEEKRHRTGAAHPQHYCSAGGVRQASGRCPKTDGDAR</sequence>
<reference evidence="2 3" key="1">
    <citation type="journal article" date="2022" name="bioRxiv">
        <title>Genomics of Preaxostyla Flagellates Illuminates Evolutionary Transitions and the Path Towards Mitochondrial Loss.</title>
        <authorList>
            <person name="Novak L.V.F."/>
            <person name="Treitli S.C."/>
            <person name="Pyrih J."/>
            <person name="Halakuc P."/>
            <person name="Pipaliya S.V."/>
            <person name="Vacek V."/>
            <person name="Brzon O."/>
            <person name="Soukal P."/>
            <person name="Eme L."/>
            <person name="Dacks J.B."/>
            <person name="Karnkowska A."/>
            <person name="Elias M."/>
            <person name="Hampl V."/>
        </authorList>
    </citation>
    <scope>NUCLEOTIDE SEQUENCE [LARGE SCALE GENOMIC DNA]</scope>
    <source>
        <strain evidence="2">NAU3</strain>
        <tissue evidence="2">Gut</tissue>
    </source>
</reference>
<keyword evidence="3" id="KW-1185">Reference proteome</keyword>
<feature type="region of interest" description="Disordered" evidence="1">
    <location>
        <begin position="167"/>
        <end position="204"/>
    </location>
</feature>
<protein>
    <submittedName>
        <fullName evidence="2">Uncharacterized protein</fullName>
    </submittedName>
</protein>
<evidence type="ECO:0000256" key="1">
    <source>
        <dbReference type="SAM" id="MobiDB-lite"/>
    </source>
</evidence>
<evidence type="ECO:0000313" key="3">
    <source>
        <dbReference type="Proteomes" id="UP001281761"/>
    </source>
</evidence>
<evidence type="ECO:0000313" key="2">
    <source>
        <dbReference type="EMBL" id="KAK2947635.1"/>
    </source>
</evidence>